<dbReference type="PANTHER" id="PTHR43762">
    <property type="entry name" value="L-GULONOLACTONE OXIDASE"/>
    <property type="match status" value="1"/>
</dbReference>
<dbReference type="GO" id="GO:0050660">
    <property type="term" value="F:flavin adenine dinucleotide binding"/>
    <property type="evidence" value="ECO:0007669"/>
    <property type="project" value="InterPro"/>
</dbReference>
<evidence type="ECO:0000313" key="1">
    <source>
        <dbReference type="EMBL" id="KAF5181338.1"/>
    </source>
</evidence>
<dbReference type="PANTHER" id="PTHR43762:SF1">
    <property type="entry name" value="D-ARABINONO-1,4-LACTONE OXIDASE"/>
    <property type="match status" value="1"/>
</dbReference>
<evidence type="ECO:0000313" key="2">
    <source>
        <dbReference type="Proteomes" id="UP000554482"/>
    </source>
</evidence>
<dbReference type="InterPro" id="IPR016169">
    <property type="entry name" value="FAD-bd_PCMH_sub2"/>
</dbReference>
<dbReference type="InterPro" id="IPR010031">
    <property type="entry name" value="FAD_lactone_oxidase-like"/>
</dbReference>
<dbReference type="EMBL" id="JABWDY010036291">
    <property type="protein sequence ID" value="KAF5181338.1"/>
    <property type="molecule type" value="Genomic_DNA"/>
</dbReference>
<dbReference type="InterPro" id="IPR036318">
    <property type="entry name" value="FAD-bd_PCMH-like_sf"/>
</dbReference>
<sequence>MKLVTPAKGTIEVSKEKDPELFYLARCGLGALGVIAEVTIQITNTVVVVKCNPVSKWKGPPKFKPKYMKDEVLQQLQTCFPSGTLAKPSMKDLEYMEELKQLVQSQNIPAPAPYRTAVDGSE</sequence>
<gene>
    <name evidence="1" type="ORF">FRX31_029076</name>
</gene>
<accession>A0A7J6V9J4</accession>
<dbReference type="AlphaFoldDB" id="A0A7J6V9J4"/>
<organism evidence="1 2">
    <name type="scientific">Thalictrum thalictroides</name>
    <name type="common">Rue-anemone</name>
    <name type="synonym">Anemone thalictroides</name>
    <dbReference type="NCBI Taxonomy" id="46969"/>
    <lineage>
        <taxon>Eukaryota</taxon>
        <taxon>Viridiplantae</taxon>
        <taxon>Streptophyta</taxon>
        <taxon>Embryophyta</taxon>
        <taxon>Tracheophyta</taxon>
        <taxon>Spermatophyta</taxon>
        <taxon>Magnoliopsida</taxon>
        <taxon>Ranunculales</taxon>
        <taxon>Ranunculaceae</taxon>
        <taxon>Thalictroideae</taxon>
        <taxon>Thalictrum</taxon>
    </lineage>
</organism>
<dbReference type="Gene3D" id="3.30.465.10">
    <property type="match status" value="1"/>
</dbReference>
<name>A0A7J6V9J4_THATH</name>
<dbReference type="Proteomes" id="UP000554482">
    <property type="component" value="Unassembled WGS sequence"/>
</dbReference>
<protein>
    <submittedName>
        <fullName evidence="1">L-galactono-1,4-lactone dehydrogenase protein</fullName>
    </submittedName>
</protein>
<dbReference type="GO" id="GO:0016899">
    <property type="term" value="F:oxidoreductase activity, acting on the CH-OH group of donors, oxygen as acceptor"/>
    <property type="evidence" value="ECO:0007669"/>
    <property type="project" value="InterPro"/>
</dbReference>
<proteinExistence type="predicted"/>
<dbReference type="OrthoDB" id="2005121at2759"/>
<keyword evidence="2" id="KW-1185">Reference proteome</keyword>
<reference evidence="1 2" key="1">
    <citation type="submission" date="2020-06" db="EMBL/GenBank/DDBJ databases">
        <title>Transcriptomic and genomic resources for Thalictrum thalictroides and T. hernandezii: Facilitating candidate gene discovery in an emerging model plant lineage.</title>
        <authorList>
            <person name="Arias T."/>
            <person name="Riano-Pachon D.M."/>
            <person name="Di Stilio V.S."/>
        </authorList>
    </citation>
    <scope>NUCLEOTIDE SEQUENCE [LARGE SCALE GENOMIC DNA]</scope>
    <source>
        <strain evidence="2">cv. WT478/WT964</strain>
        <tissue evidence="1">Leaves</tissue>
    </source>
</reference>
<comment type="caution">
    <text evidence="1">The sequence shown here is derived from an EMBL/GenBank/DDBJ whole genome shotgun (WGS) entry which is preliminary data.</text>
</comment>
<dbReference type="SUPFAM" id="SSF56176">
    <property type="entry name" value="FAD-binding/transporter-associated domain-like"/>
    <property type="match status" value="1"/>
</dbReference>